<dbReference type="Proteomes" id="UP001143548">
    <property type="component" value="Unassembled WGS sequence"/>
</dbReference>
<protein>
    <submittedName>
        <fullName evidence="2">Uncharacterized protein</fullName>
    </submittedName>
</protein>
<sequence>MALRGVEVSLCVVEIIAAVDINDPLVLAPPQNTFTSKIISVVRRQREGHRYIEMAHLIQTLRKPTHGITIGNHSICLPLTGLANVDPTSIAPTLRAVFSVYLARTMKKEDVEKLANWVKTLPPGMDISLDGVYTAGSMHYILSSAYSVYLKVAGIPGYKLVAEVTSHNLVRTLFQPSTTGAAGSSPQKGKDKKENVKPMPPKTS</sequence>
<dbReference type="AlphaFoldDB" id="A0A9W5YI12"/>
<comment type="caution">
    <text evidence="2">The sequence shown here is derived from an EMBL/GenBank/DDBJ whole genome shotgun (WGS) entry which is preliminary data.</text>
</comment>
<accession>A0A9W5YI12</accession>
<reference evidence="2" key="1">
    <citation type="submission" date="2022-07" db="EMBL/GenBank/DDBJ databases">
        <title>Taxonomy of Aspergillus series Nigri: significant species reduction supported by multi-species coalescent approaches.</title>
        <authorList>
            <person name="Bian C."/>
            <person name="Kusuya Y."/>
            <person name="Sklenar F."/>
            <person name="D'hooge E."/>
            <person name="Yaguchi T."/>
            <person name="Takahashi H."/>
            <person name="Hubka V."/>
        </authorList>
    </citation>
    <scope>NUCLEOTIDE SEQUENCE</scope>
    <source>
        <strain evidence="2">CBS 733.88</strain>
    </source>
</reference>
<evidence type="ECO:0000313" key="3">
    <source>
        <dbReference type="Proteomes" id="UP001143548"/>
    </source>
</evidence>
<evidence type="ECO:0000256" key="1">
    <source>
        <dbReference type="SAM" id="MobiDB-lite"/>
    </source>
</evidence>
<name>A0A9W5YI12_9EURO</name>
<organism evidence="2 3">
    <name type="scientific">Aspergillus brasiliensis</name>
    <dbReference type="NCBI Taxonomy" id="319629"/>
    <lineage>
        <taxon>Eukaryota</taxon>
        <taxon>Fungi</taxon>
        <taxon>Dikarya</taxon>
        <taxon>Ascomycota</taxon>
        <taxon>Pezizomycotina</taxon>
        <taxon>Eurotiomycetes</taxon>
        <taxon>Eurotiomycetidae</taxon>
        <taxon>Eurotiales</taxon>
        <taxon>Aspergillaceae</taxon>
        <taxon>Aspergillus</taxon>
        <taxon>Aspergillus subgen. Circumdati</taxon>
    </lineage>
</organism>
<feature type="region of interest" description="Disordered" evidence="1">
    <location>
        <begin position="176"/>
        <end position="204"/>
    </location>
</feature>
<evidence type="ECO:0000313" key="2">
    <source>
        <dbReference type="EMBL" id="GKZ16661.1"/>
    </source>
</evidence>
<proteinExistence type="predicted"/>
<feature type="compositionally biased region" description="Polar residues" evidence="1">
    <location>
        <begin position="176"/>
        <end position="187"/>
    </location>
</feature>
<dbReference type="EMBL" id="BROQ01000001">
    <property type="protein sequence ID" value="GKZ16661.1"/>
    <property type="molecule type" value="Genomic_DNA"/>
</dbReference>
<gene>
    <name evidence="2" type="ORF">AbraCBS73388_000243</name>
</gene>